<evidence type="ECO:0000256" key="1">
    <source>
        <dbReference type="SAM" id="MobiDB-lite"/>
    </source>
</evidence>
<dbReference type="EMBL" id="FLRI01000532">
    <property type="protein sequence ID" value="SBT84540.1"/>
    <property type="molecule type" value="Genomic_DNA"/>
</dbReference>
<dbReference type="Proteomes" id="UP000242942">
    <property type="component" value="Unassembled WGS sequence"/>
</dbReference>
<dbReference type="InterPro" id="IPR008780">
    <property type="entry name" value="Plasmodium_Vir"/>
</dbReference>
<dbReference type="Pfam" id="PF05795">
    <property type="entry name" value="Plasmodium_Vir"/>
    <property type="match status" value="2"/>
</dbReference>
<protein>
    <submittedName>
        <fullName evidence="2">PIR protein</fullName>
    </submittedName>
</protein>
<feature type="region of interest" description="Disordered" evidence="1">
    <location>
        <begin position="229"/>
        <end position="255"/>
    </location>
</feature>
<sequence>MLFPYILFLSVHYQDEDMSLLNSFRNYNHLNKDVYKLFIQKVDKCEELKVKLKEQLEKDYKGIDDFCTRLGGILYKLNDLGIVSLFHNDACAVVNYWVYDYLFKNFFNNHSTMENLKFVHVLSIFWKEFVGNKICSFNTSLTDEKYFILEKTFYHYILDYHNIKLNIERMNFMCTPKLKEYLKSGFEAYEKVKGICVAEPQSTHCNILRAFQNKHGNDDLLELKCDSDSSGGLGRGGQEGSDSFGQGPTDEGDQGLRSLVSSVQDETSTSSSTAPIAVALPTVGALLTSFIFLKFTPLRSWLHGYFPGNKMHMFNENGEETNTLLDDGYEHSHTYSPMNEHHIHYHAA</sequence>
<evidence type="ECO:0000313" key="3">
    <source>
        <dbReference type="Proteomes" id="UP000242942"/>
    </source>
</evidence>
<dbReference type="VEuPathDB" id="PlasmoDB:PocGH01_00047600"/>
<dbReference type="AlphaFoldDB" id="A0A1D3JFM6"/>
<name>A0A1D3JFM6_PLAOA</name>
<keyword evidence="3" id="KW-1185">Reference proteome</keyword>
<gene>
    <name evidence="2" type="primary">PocGH01_00047600</name>
    <name evidence="2" type="ORF">POCGH01_00047600</name>
</gene>
<dbReference type="VEuPathDB" id="PlasmoDB:POWCR01_000008900"/>
<proteinExistence type="predicted"/>
<evidence type="ECO:0000313" key="2">
    <source>
        <dbReference type="EMBL" id="SBT84540.1"/>
    </source>
</evidence>
<reference evidence="2 3" key="1">
    <citation type="submission" date="2016-06" db="EMBL/GenBank/DDBJ databases">
        <authorList>
            <consortium name="Pathogen Informatics"/>
        </authorList>
    </citation>
    <scope>NUCLEOTIDE SEQUENCE [LARGE SCALE GENOMIC DNA]</scope>
    <source>
        <strain evidence="2">PocGH01</strain>
    </source>
</reference>
<accession>A0A1D3JFM6</accession>
<organism evidence="2 3">
    <name type="scientific">Plasmodium ovale</name>
    <name type="common">malaria parasite P. ovale</name>
    <dbReference type="NCBI Taxonomy" id="36330"/>
    <lineage>
        <taxon>Eukaryota</taxon>
        <taxon>Sar</taxon>
        <taxon>Alveolata</taxon>
        <taxon>Apicomplexa</taxon>
        <taxon>Aconoidasida</taxon>
        <taxon>Haemosporida</taxon>
        <taxon>Plasmodiidae</taxon>
        <taxon>Plasmodium</taxon>
        <taxon>Plasmodium (Plasmodium)</taxon>
    </lineage>
</organism>